<dbReference type="OMA" id="ECKSTHC"/>
<dbReference type="InterPro" id="IPR012337">
    <property type="entry name" value="RNaseH-like_sf"/>
</dbReference>
<proteinExistence type="predicted"/>
<dbReference type="SUPFAM" id="SSF53098">
    <property type="entry name" value="Ribonuclease H-like"/>
    <property type="match status" value="1"/>
</dbReference>
<protein>
    <recommendedName>
        <fullName evidence="4">HAT C-terminal dimerisation domain-containing protein</fullName>
    </recommendedName>
</protein>
<dbReference type="AlphaFoldDB" id="A0A665UE29"/>
<feature type="region of interest" description="Disordered" evidence="1">
    <location>
        <begin position="1"/>
        <end position="24"/>
    </location>
</feature>
<evidence type="ECO:0008006" key="4">
    <source>
        <dbReference type="Google" id="ProtNLM"/>
    </source>
</evidence>
<evidence type="ECO:0000313" key="3">
    <source>
        <dbReference type="Proteomes" id="UP000472264"/>
    </source>
</evidence>
<dbReference type="Ensembl" id="ENSENLT00000018287.1">
    <property type="protein sequence ID" value="ENSENLP00000017650.1"/>
    <property type="gene ID" value="ENSENLG00000008090.1"/>
</dbReference>
<keyword evidence="3" id="KW-1185">Reference proteome</keyword>
<reference evidence="2" key="2">
    <citation type="submission" date="2025-09" db="UniProtKB">
        <authorList>
            <consortium name="Ensembl"/>
        </authorList>
    </citation>
    <scope>IDENTIFICATION</scope>
</reference>
<organism evidence="2 3">
    <name type="scientific">Echeneis naucrates</name>
    <name type="common">Live sharksucker</name>
    <dbReference type="NCBI Taxonomy" id="173247"/>
    <lineage>
        <taxon>Eukaryota</taxon>
        <taxon>Metazoa</taxon>
        <taxon>Chordata</taxon>
        <taxon>Craniata</taxon>
        <taxon>Vertebrata</taxon>
        <taxon>Euteleostomi</taxon>
        <taxon>Actinopterygii</taxon>
        <taxon>Neopterygii</taxon>
        <taxon>Teleostei</taxon>
        <taxon>Neoteleostei</taxon>
        <taxon>Acanthomorphata</taxon>
        <taxon>Carangaria</taxon>
        <taxon>Carangiformes</taxon>
        <taxon>Echeneidae</taxon>
        <taxon>Echeneis</taxon>
    </lineage>
</organism>
<reference evidence="2" key="1">
    <citation type="submission" date="2025-08" db="UniProtKB">
        <authorList>
            <consortium name="Ensembl"/>
        </authorList>
    </citation>
    <scope>IDENTIFICATION</scope>
</reference>
<dbReference type="PANTHER" id="PTHR45913">
    <property type="entry name" value="EPM2A-INTERACTING PROTEIN 1"/>
    <property type="match status" value="1"/>
</dbReference>
<dbReference type="Proteomes" id="UP000472264">
    <property type="component" value="Unassembled WGS sequence"/>
</dbReference>
<dbReference type="PANTHER" id="PTHR45913:SF19">
    <property type="entry name" value="LOW QUALITY PROTEIN: ZINC FINGER BED DOMAIN-CONTAINING PROTEIN 5-LIKE"/>
    <property type="match status" value="1"/>
</dbReference>
<name>A0A665UE29_ECHNA</name>
<dbReference type="InParanoid" id="A0A665UE29"/>
<evidence type="ECO:0000256" key="1">
    <source>
        <dbReference type="SAM" id="MobiDB-lite"/>
    </source>
</evidence>
<sequence>MEKYLKRKNEDDPPWRGSLANPNPKKPFTIAEELVLPAAVDMCREMIGEAAAKKLLTIPLSNDTVSHRIADMASDIQQQLIERVKSSPFSSLQLDESTDATNAALLLVLFAISGTVVCTKTYCFVESYQHELRLRNVSAALITTSVRMAWTGRTVSGKHHGVIRQILDRAPEAKWTHCFLHRESLAAKNMSPEFHGVMDVSVKTINFIKNNALKSRCFTKLCEDIEADHIQLLYHSEVRWLSRGLVLKRLLELRNEVFSFLTEKKSPLAHYYANTKFTAQLAYLCDIFTLLNQLNISLQGRASNMFVVADKVQAFKRKLSLWTKRAQEKRMDMFLLLSDLLENSPQVNISDSVSQHLSQLAEKFDDYFPEDPREGHVMSRIISGWCKVSFLCSNPSSLSPKLSLLKGNSLVDIASDGDLKMSLKQQPLTDFWAHLLPEHPKLAALKVLMPFPATYNSEVGFSTLGLKTKHRNKCEQAKPSVRLKLSSLEPDIQKLMCDKQHHSSH</sequence>
<accession>A0A665UE29</accession>
<evidence type="ECO:0000313" key="2">
    <source>
        <dbReference type="Ensembl" id="ENSENLP00000017650.1"/>
    </source>
</evidence>
<feature type="compositionally biased region" description="Basic and acidic residues" evidence="1">
    <location>
        <begin position="1"/>
        <end position="14"/>
    </location>
</feature>